<proteinExistence type="predicted"/>
<comment type="caution">
    <text evidence="2">The sequence shown here is derived from an EMBL/GenBank/DDBJ whole genome shotgun (WGS) entry which is preliminary data.</text>
</comment>
<gene>
    <name evidence="2" type="ORF">SKAU_G00249600</name>
</gene>
<feature type="region of interest" description="Disordered" evidence="1">
    <location>
        <begin position="39"/>
        <end position="95"/>
    </location>
</feature>
<evidence type="ECO:0000313" key="2">
    <source>
        <dbReference type="EMBL" id="KAJ8349830.1"/>
    </source>
</evidence>
<reference evidence="2" key="1">
    <citation type="journal article" date="2023" name="Science">
        <title>Genome structures resolve the early diversification of teleost fishes.</title>
        <authorList>
            <person name="Parey E."/>
            <person name="Louis A."/>
            <person name="Montfort J."/>
            <person name="Bouchez O."/>
            <person name="Roques C."/>
            <person name="Iampietro C."/>
            <person name="Lluch J."/>
            <person name="Castinel A."/>
            <person name="Donnadieu C."/>
            <person name="Desvignes T."/>
            <person name="Floi Bucao C."/>
            <person name="Jouanno E."/>
            <person name="Wen M."/>
            <person name="Mejri S."/>
            <person name="Dirks R."/>
            <person name="Jansen H."/>
            <person name="Henkel C."/>
            <person name="Chen W.J."/>
            <person name="Zahm M."/>
            <person name="Cabau C."/>
            <person name="Klopp C."/>
            <person name="Thompson A.W."/>
            <person name="Robinson-Rechavi M."/>
            <person name="Braasch I."/>
            <person name="Lecointre G."/>
            <person name="Bobe J."/>
            <person name="Postlethwait J.H."/>
            <person name="Berthelot C."/>
            <person name="Roest Crollius H."/>
            <person name="Guiguen Y."/>
        </authorList>
    </citation>
    <scope>NUCLEOTIDE SEQUENCE</scope>
    <source>
        <strain evidence="2">WJC10195</strain>
    </source>
</reference>
<feature type="compositionally biased region" description="Gly residues" evidence="1">
    <location>
        <begin position="86"/>
        <end position="95"/>
    </location>
</feature>
<accession>A0A9Q1F2K2</accession>
<evidence type="ECO:0000313" key="3">
    <source>
        <dbReference type="Proteomes" id="UP001152622"/>
    </source>
</evidence>
<dbReference type="EMBL" id="JAINUF010000009">
    <property type="protein sequence ID" value="KAJ8349830.1"/>
    <property type="molecule type" value="Genomic_DNA"/>
</dbReference>
<dbReference type="AlphaFoldDB" id="A0A9Q1F2K2"/>
<keyword evidence="3" id="KW-1185">Reference proteome</keyword>
<sequence length="95" mass="10805">MTQRHGQDRRPAIPGSLSSVFLRGERRCLCRPALKSRLWETRERSRRRRREERGAGGLFPLDPALPPRQTGATKPEHHSLLTQRGSAGGRRTGRL</sequence>
<evidence type="ECO:0000256" key="1">
    <source>
        <dbReference type="SAM" id="MobiDB-lite"/>
    </source>
</evidence>
<dbReference type="Proteomes" id="UP001152622">
    <property type="component" value="Chromosome 9"/>
</dbReference>
<name>A0A9Q1F2K2_SYNKA</name>
<protein>
    <submittedName>
        <fullName evidence="2">Uncharacterized protein</fullName>
    </submittedName>
</protein>
<organism evidence="2 3">
    <name type="scientific">Synaphobranchus kaupii</name>
    <name type="common">Kaup's arrowtooth eel</name>
    <dbReference type="NCBI Taxonomy" id="118154"/>
    <lineage>
        <taxon>Eukaryota</taxon>
        <taxon>Metazoa</taxon>
        <taxon>Chordata</taxon>
        <taxon>Craniata</taxon>
        <taxon>Vertebrata</taxon>
        <taxon>Euteleostomi</taxon>
        <taxon>Actinopterygii</taxon>
        <taxon>Neopterygii</taxon>
        <taxon>Teleostei</taxon>
        <taxon>Anguilliformes</taxon>
        <taxon>Synaphobranchidae</taxon>
        <taxon>Synaphobranchus</taxon>
    </lineage>
</organism>